<organism evidence="1 2">
    <name type="scientific">Oldenlandia corymbosa var. corymbosa</name>
    <dbReference type="NCBI Taxonomy" id="529605"/>
    <lineage>
        <taxon>Eukaryota</taxon>
        <taxon>Viridiplantae</taxon>
        <taxon>Streptophyta</taxon>
        <taxon>Embryophyta</taxon>
        <taxon>Tracheophyta</taxon>
        <taxon>Spermatophyta</taxon>
        <taxon>Magnoliopsida</taxon>
        <taxon>eudicotyledons</taxon>
        <taxon>Gunneridae</taxon>
        <taxon>Pentapetalae</taxon>
        <taxon>asterids</taxon>
        <taxon>lamiids</taxon>
        <taxon>Gentianales</taxon>
        <taxon>Rubiaceae</taxon>
        <taxon>Rubioideae</taxon>
        <taxon>Spermacoceae</taxon>
        <taxon>Hedyotis-Oldenlandia complex</taxon>
        <taxon>Oldenlandia</taxon>
    </lineage>
</organism>
<dbReference type="PANTHER" id="PTHR34788:SF4">
    <property type="entry name" value="F15I1.22"/>
    <property type="match status" value="1"/>
</dbReference>
<sequence>MNPNPPESHHANSIKSTKTPQLDLNSRASFLGPIRRRGLLGAFRRRNKLPTVKLGGGSRRRRGFFLKRVIEMRSLKLKLSGMMKKMKSFCRSLGKDLFEVQGTMDAFQEAVILETAFAIPIMSLTFINTLPESTRRPTV</sequence>
<dbReference type="AlphaFoldDB" id="A0AAV1DB15"/>
<proteinExistence type="predicted"/>
<dbReference type="PANTHER" id="PTHR34788">
    <property type="entry name" value="F15I1.22"/>
    <property type="match status" value="1"/>
</dbReference>
<dbReference type="EMBL" id="OX459122">
    <property type="protein sequence ID" value="CAI9105070.1"/>
    <property type="molecule type" value="Genomic_DNA"/>
</dbReference>
<name>A0AAV1DB15_OLDCO</name>
<accession>A0AAV1DB15</accession>
<protein>
    <submittedName>
        <fullName evidence="1">OLC1v1003919C1</fullName>
    </submittedName>
</protein>
<reference evidence="1" key="1">
    <citation type="submission" date="2023-03" db="EMBL/GenBank/DDBJ databases">
        <authorList>
            <person name="Julca I."/>
        </authorList>
    </citation>
    <scope>NUCLEOTIDE SEQUENCE</scope>
</reference>
<dbReference type="Proteomes" id="UP001161247">
    <property type="component" value="Chromosome 5"/>
</dbReference>
<gene>
    <name evidence="1" type="ORF">OLC1_LOCUS13848</name>
</gene>
<evidence type="ECO:0000313" key="2">
    <source>
        <dbReference type="Proteomes" id="UP001161247"/>
    </source>
</evidence>
<evidence type="ECO:0000313" key="1">
    <source>
        <dbReference type="EMBL" id="CAI9105070.1"/>
    </source>
</evidence>
<keyword evidence="2" id="KW-1185">Reference proteome</keyword>